<gene>
    <name evidence="2" type="ORF">CB5_LOCUS4791</name>
</gene>
<organism evidence="2">
    <name type="scientific">Ananas comosus var. bracteatus</name>
    <name type="common">red pineapple</name>
    <dbReference type="NCBI Taxonomy" id="296719"/>
    <lineage>
        <taxon>Eukaryota</taxon>
        <taxon>Viridiplantae</taxon>
        <taxon>Streptophyta</taxon>
        <taxon>Embryophyta</taxon>
        <taxon>Tracheophyta</taxon>
        <taxon>Spermatophyta</taxon>
        <taxon>Magnoliopsida</taxon>
        <taxon>Liliopsida</taxon>
        <taxon>Poales</taxon>
        <taxon>Bromeliaceae</taxon>
        <taxon>Bromelioideae</taxon>
        <taxon>Ananas</taxon>
    </lineage>
</organism>
<evidence type="ECO:0000313" key="2">
    <source>
        <dbReference type="EMBL" id="CAD1821580.1"/>
    </source>
</evidence>
<sequence>MAMLISMLQQQVETSRCQNEQHKRLHDLAQKARAVHVSQEPTFLPPLQTGVEGKAIVVVPMSAHPVPSRVMREVPHKTDSDASVAAYMAQQAETIWGLTISPPLSPDVLVRLRLTSTRRCETRLASPSSRPWLSPDSSHTSGW</sequence>
<dbReference type="AlphaFoldDB" id="A0A6V7NSJ9"/>
<accession>A0A6V7NSJ9</accession>
<name>A0A6V7NSJ9_ANACO</name>
<protein>
    <submittedName>
        <fullName evidence="2">Uncharacterized protein</fullName>
    </submittedName>
</protein>
<dbReference type="EMBL" id="LR862141">
    <property type="protein sequence ID" value="CAD1821580.1"/>
    <property type="molecule type" value="Genomic_DNA"/>
</dbReference>
<feature type="compositionally biased region" description="Polar residues" evidence="1">
    <location>
        <begin position="125"/>
        <end position="143"/>
    </location>
</feature>
<feature type="region of interest" description="Disordered" evidence="1">
    <location>
        <begin position="123"/>
        <end position="143"/>
    </location>
</feature>
<proteinExistence type="predicted"/>
<reference evidence="2" key="1">
    <citation type="submission" date="2020-07" db="EMBL/GenBank/DDBJ databases">
        <authorList>
            <person name="Lin J."/>
        </authorList>
    </citation>
    <scope>NUCLEOTIDE SEQUENCE</scope>
</reference>
<evidence type="ECO:0000256" key="1">
    <source>
        <dbReference type="SAM" id="MobiDB-lite"/>
    </source>
</evidence>